<dbReference type="Proteomes" id="UP000648722">
    <property type="component" value="Unassembled WGS sequence"/>
</dbReference>
<dbReference type="SUPFAM" id="SSF88713">
    <property type="entry name" value="Glycoside hydrolase/deacetylase"/>
    <property type="match status" value="1"/>
</dbReference>
<dbReference type="CDD" id="cd10936">
    <property type="entry name" value="CE4_DAC2"/>
    <property type="match status" value="1"/>
</dbReference>
<name>A0ABQ1XHH7_9PROT</name>
<keyword evidence="2" id="KW-1185">Reference proteome</keyword>
<dbReference type="PANTHER" id="PTHR30105">
    <property type="entry name" value="UNCHARACTERIZED YIBQ-RELATED"/>
    <property type="match status" value="1"/>
</dbReference>
<comment type="caution">
    <text evidence="1">The sequence shown here is derived from an EMBL/GenBank/DDBJ whole genome shotgun (WGS) entry which is preliminary data.</text>
</comment>
<accession>A0ABQ1XHH7</accession>
<evidence type="ECO:0000313" key="1">
    <source>
        <dbReference type="EMBL" id="GGG93604.1"/>
    </source>
</evidence>
<evidence type="ECO:0000313" key="2">
    <source>
        <dbReference type="Proteomes" id="UP000648722"/>
    </source>
</evidence>
<gene>
    <name evidence="1" type="ORF">GCM10007420_06380</name>
</gene>
<dbReference type="InterPro" id="IPR011330">
    <property type="entry name" value="Glyco_hydro/deAcase_b/a-brl"/>
</dbReference>
<dbReference type="Gene3D" id="3.20.20.370">
    <property type="entry name" value="Glycoside hydrolase/deacetylase"/>
    <property type="match status" value="1"/>
</dbReference>
<dbReference type="PANTHER" id="PTHR30105:SF2">
    <property type="entry name" value="DIVERGENT POLYSACCHARIDE DEACETYLASE SUPERFAMILY"/>
    <property type="match status" value="1"/>
</dbReference>
<dbReference type="EMBL" id="BMFS01000002">
    <property type="protein sequence ID" value="GGG93604.1"/>
    <property type="molecule type" value="Genomic_DNA"/>
</dbReference>
<evidence type="ECO:0008006" key="3">
    <source>
        <dbReference type="Google" id="ProtNLM"/>
    </source>
</evidence>
<dbReference type="Pfam" id="PF04748">
    <property type="entry name" value="Polysacc_deac_2"/>
    <property type="match status" value="1"/>
</dbReference>
<proteinExistence type="predicted"/>
<dbReference type="InterPro" id="IPR006837">
    <property type="entry name" value="Divergent_DAC"/>
</dbReference>
<sequence>MRLTLCIIFMSPPATSVIQIASAAAAAMLLLAGLAFQLGSREAAQEAGVHAAPHEGYVQLVESLPAMSDSGAPVLPPQEAIQGVVRPMLAVIIDDVGPDRRVADTLIATGLPLTLSILPFAEAAPDIAYSASRAGLDVFLHLPMEPVGLADPGPNALIRAHDAAEIARRLRWALSRVPGAAGFNNHMGSAMTTDRASMERVFAVLEGSGLIFVDSLTHQRSVAAAVASRAGLTALRRDVFLDHVRTPQAIDAAIGEALDRAVATGSAIAIGHPHAATLTALEGLAERAEAAGVELVTVSRLAQAQARHQAS</sequence>
<protein>
    <recommendedName>
        <fullName evidence="3">Divergent polysaccharide deacetylase family protein</fullName>
    </recommendedName>
</protein>
<reference evidence="2" key="1">
    <citation type="journal article" date="2019" name="Int. J. Syst. Evol. Microbiol.">
        <title>The Global Catalogue of Microorganisms (GCM) 10K type strain sequencing project: providing services to taxonomists for standard genome sequencing and annotation.</title>
        <authorList>
            <consortium name="The Broad Institute Genomics Platform"/>
            <consortium name="The Broad Institute Genome Sequencing Center for Infectious Disease"/>
            <person name="Wu L."/>
            <person name="Ma J."/>
        </authorList>
    </citation>
    <scope>NUCLEOTIDE SEQUENCE [LARGE SCALE GENOMIC DNA]</scope>
    <source>
        <strain evidence="2">CGMCC 1.12766</strain>
    </source>
</reference>
<organism evidence="1 2">
    <name type="scientific">Glycocaulis albus</name>
    <dbReference type="NCBI Taxonomy" id="1382801"/>
    <lineage>
        <taxon>Bacteria</taxon>
        <taxon>Pseudomonadati</taxon>
        <taxon>Pseudomonadota</taxon>
        <taxon>Alphaproteobacteria</taxon>
        <taxon>Maricaulales</taxon>
        <taxon>Maricaulaceae</taxon>
        <taxon>Glycocaulis</taxon>
    </lineage>
</organism>